<proteinExistence type="predicted"/>
<reference evidence="3" key="1">
    <citation type="submission" date="2014-04" db="EMBL/GenBank/DDBJ databases">
        <title>Evolutionary Origins and Diversification of the Mycorrhizal Mutualists.</title>
        <authorList>
            <consortium name="DOE Joint Genome Institute"/>
            <consortium name="Mycorrhizal Genomics Consortium"/>
            <person name="Kohler A."/>
            <person name="Kuo A."/>
            <person name="Nagy L.G."/>
            <person name="Floudas D."/>
            <person name="Copeland A."/>
            <person name="Barry K.W."/>
            <person name="Cichocki N."/>
            <person name="Veneault-Fourrey C."/>
            <person name="LaButti K."/>
            <person name="Lindquist E.A."/>
            <person name="Lipzen A."/>
            <person name="Lundell T."/>
            <person name="Morin E."/>
            <person name="Murat C."/>
            <person name="Riley R."/>
            <person name="Ohm R."/>
            <person name="Sun H."/>
            <person name="Tunlid A."/>
            <person name="Henrissat B."/>
            <person name="Grigoriev I.V."/>
            <person name="Hibbett D.S."/>
            <person name="Martin F."/>
        </authorList>
    </citation>
    <scope>NUCLEOTIDE SEQUENCE [LARGE SCALE GENOMIC DNA]</scope>
    <source>
        <strain evidence="3">FD-334 SS-4</strain>
    </source>
</reference>
<accession>A0A0D2P687</accession>
<dbReference type="AlphaFoldDB" id="A0A0D2P687"/>
<dbReference type="STRING" id="945553.A0A0D2P687"/>
<evidence type="ECO:0000256" key="1">
    <source>
        <dbReference type="SAM" id="MobiDB-lite"/>
    </source>
</evidence>
<feature type="region of interest" description="Disordered" evidence="1">
    <location>
        <begin position="1"/>
        <end position="20"/>
    </location>
</feature>
<dbReference type="EMBL" id="KN817631">
    <property type="protein sequence ID" value="KJA15930.1"/>
    <property type="molecule type" value="Genomic_DNA"/>
</dbReference>
<evidence type="ECO:0000313" key="2">
    <source>
        <dbReference type="EMBL" id="KJA15930.1"/>
    </source>
</evidence>
<feature type="region of interest" description="Disordered" evidence="1">
    <location>
        <begin position="223"/>
        <end position="245"/>
    </location>
</feature>
<sequence length="253" mass="28086">MPMPAPASAKQKRAPIPLDLTHPVSRNTVAAGVFKALIGSNAERKWRSVRSRHHSHEIFEHSRRTSMDDDHVAVIVRPSCLTLVRGEVDELRDVRLDRLRELAREEVLVDGFVIPAPHIVLCARPPHPPASHVPRCFADIPTPDSRPSTPFKTVNDELQQMHMVRRAVSFNPAVAVSLSLIRRWRLPLAPVPPAPLRDLAPPPGQATSRLLVPACAARVFRLPPHQSASPTSPLGSRLSPRRAIDDHIRFTDS</sequence>
<keyword evidence="3" id="KW-1185">Reference proteome</keyword>
<organism evidence="2 3">
    <name type="scientific">Hypholoma sublateritium (strain FD-334 SS-4)</name>
    <dbReference type="NCBI Taxonomy" id="945553"/>
    <lineage>
        <taxon>Eukaryota</taxon>
        <taxon>Fungi</taxon>
        <taxon>Dikarya</taxon>
        <taxon>Basidiomycota</taxon>
        <taxon>Agaricomycotina</taxon>
        <taxon>Agaricomycetes</taxon>
        <taxon>Agaricomycetidae</taxon>
        <taxon>Agaricales</taxon>
        <taxon>Agaricineae</taxon>
        <taxon>Strophariaceae</taxon>
        <taxon>Hypholoma</taxon>
    </lineage>
</organism>
<gene>
    <name evidence="2" type="ORF">HYPSUDRAFT_207435</name>
</gene>
<name>A0A0D2P687_HYPSF</name>
<dbReference type="Proteomes" id="UP000054270">
    <property type="component" value="Unassembled WGS sequence"/>
</dbReference>
<evidence type="ECO:0000313" key="3">
    <source>
        <dbReference type="Proteomes" id="UP000054270"/>
    </source>
</evidence>
<protein>
    <submittedName>
        <fullName evidence="2">Uncharacterized protein</fullName>
    </submittedName>
</protein>